<dbReference type="Gene3D" id="3.30.70.80">
    <property type="entry name" value="Peptidase S8 propeptide/proteinase inhibitor I9"/>
    <property type="match status" value="1"/>
</dbReference>
<keyword evidence="2" id="KW-1185">Reference proteome</keyword>
<dbReference type="InterPro" id="IPR037045">
    <property type="entry name" value="S8pro/Inhibitor_I9_sf"/>
</dbReference>
<gene>
    <name evidence="1" type="ORF">BJX63DRAFT_428818</name>
</gene>
<name>A0ABR4HVR1_9EURO</name>
<comment type="caution">
    <text evidence="1">The sequence shown here is derived from an EMBL/GenBank/DDBJ whole genome shotgun (WGS) entry which is preliminary data.</text>
</comment>
<sequence length="91" mass="9929">MPSYIVSVPLPLPRHILLACGQFLTASKQIKCKSSATDEEIQTVKDQAVQNGGTITHEYKLIKGFAYVASFQTCSLPFESSPVRVLDTGLD</sequence>
<dbReference type="Proteomes" id="UP001610334">
    <property type="component" value="Unassembled WGS sequence"/>
</dbReference>
<protein>
    <recommendedName>
        <fullName evidence="3">Inhibitor I9 domain-containing protein</fullName>
    </recommendedName>
</protein>
<proteinExistence type="predicted"/>
<dbReference type="EMBL" id="JBFXLT010000011">
    <property type="protein sequence ID" value="KAL2819164.1"/>
    <property type="molecule type" value="Genomic_DNA"/>
</dbReference>
<evidence type="ECO:0000313" key="2">
    <source>
        <dbReference type="Proteomes" id="UP001610334"/>
    </source>
</evidence>
<evidence type="ECO:0000313" key="1">
    <source>
        <dbReference type="EMBL" id="KAL2819164.1"/>
    </source>
</evidence>
<evidence type="ECO:0008006" key="3">
    <source>
        <dbReference type="Google" id="ProtNLM"/>
    </source>
</evidence>
<dbReference type="SUPFAM" id="SSF54897">
    <property type="entry name" value="Protease propeptides/inhibitors"/>
    <property type="match status" value="1"/>
</dbReference>
<reference evidence="1 2" key="1">
    <citation type="submission" date="2024-07" db="EMBL/GenBank/DDBJ databases">
        <title>Section-level genome sequencing and comparative genomics of Aspergillus sections Usti and Cavernicolus.</title>
        <authorList>
            <consortium name="Lawrence Berkeley National Laboratory"/>
            <person name="Nybo J.L."/>
            <person name="Vesth T.C."/>
            <person name="Theobald S."/>
            <person name="Frisvad J.C."/>
            <person name="Larsen T.O."/>
            <person name="Kjaerboelling I."/>
            <person name="Rothschild-Mancinelli K."/>
            <person name="Lyhne E.K."/>
            <person name="Kogle M.E."/>
            <person name="Barry K."/>
            <person name="Clum A."/>
            <person name="Na H."/>
            <person name="Ledsgaard L."/>
            <person name="Lin J."/>
            <person name="Lipzen A."/>
            <person name="Kuo A."/>
            <person name="Riley R."/>
            <person name="Mondo S."/>
            <person name="Labutti K."/>
            <person name="Haridas S."/>
            <person name="Pangalinan J."/>
            <person name="Salamov A.A."/>
            <person name="Simmons B.A."/>
            <person name="Magnuson J.K."/>
            <person name="Chen J."/>
            <person name="Drula E."/>
            <person name="Henrissat B."/>
            <person name="Wiebenga A."/>
            <person name="Lubbers R.J."/>
            <person name="Gomes A.C."/>
            <person name="Makela M.R."/>
            <person name="Stajich J."/>
            <person name="Grigoriev I.V."/>
            <person name="Mortensen U.H."/>
            <person name="De Vries R.P."/>
            <person name="Baker S.E."/>
            <person name="Andersen M.R."/>
        </authorList>
    </citation>
    <scope>NUCLEOTIDE SEQUENCE [LARGE SCALE GENOMIC DNA]</scope>
    <source>
        <strain evidence="1 2">CBS 588.65</strain>
    </source>
</reference>
<organism evidence="1 2">
    <name type="scientific">Aspergillus granulosus</name>
    <dbReference type="NCBI Taxonomy" id="176169"/>
    <lineage>
        <taxon>Eukaryota</taxon>
        <taxon>Fungi</taxon>
        <taxon>Dikarya</taxon>
        <taxon>Ascomycota</taxon>
        <taxon>Pezizomycotina</taxon>
        <taxon>Eurotiomycetes</taxon>
        <taxon>Eurotiomycetidae</taxon>
        <taxon>Eurotiales</taxon>
        <taxon>Aspergillaceae</taxon>
        <taxon>Aspergillus</taxon>
        <taxon>Aspergillus subgen. Nidulantes</taxon>
    </lineage>
</organism>
<accession>A0ABR4HVR1</accession>